<dbReference type="Proteomes" id="UP000024837">
    <property type="component" value="Unassembled WGS sequence"/>
</dbReference>
<dbReference type="OrthoDB" id="10265971at2759"/>
<name>W7IAA5_9PEZI</name>
<feature type="region of interest" description="Disordered" evidence="1">
    <location>
        <begin position="312"/>
        <end position="513"/>
    </location>
</feature>
<evidence type="ECO:0000256" key="1">
    <source>
        <dbReference type="SAM" id="MobiDB-lite"/>
    </source>
</evidence>
<evidence type="ECO:0000313" key="3">
    <source>
        <dbReference type="Proteomes" id="UP000024837"/>
    </source>
</evidence>
<reference evidence="2 3" key="1">
    <citation type="submission" date="2013-05" db="EMBL/GenBank/DDBJ databases">
        <title>Drechslerella stenobrocha genome reveals carnivorous origination and mechanical trapping mechanism of predatory fungi.</title>
        <authorList>
            <person name="Liu X."/>
            <person name="Zhang W."/>
            <person name="Liu K."/>
        </authorList>
    </citation>
    <scope>NUCLEOTIDE SEQUENCE [LARGE SCALE GENOMIC DNA]</scope>
    <source>
        <strain evidence="2 3">248</strain>
    </source>
</reference>
<sequence>MLDPNTTSFTWRGLYEFKENARKEVIEQYKSLQDFGKIMKIEFDPIKNTFTLTGPKNRAEEATATFVNVVGSYIDKLYSKDLGKDLNPTRGKVTRPLQTRMYLRAITWTDNLDELMGDDQDDIHDILDEITTELEAGKYEMFRKWTPTYKDTFHECFHPEKSDLVSEIAESTGCVMKVDWTTRDVHVGAPTDEVLANGLEKLSLAEQYHNWPYSRLTSHLINNDGRERFELRFIPITKQATTIGKSTLFPPSDQYSSRMGRERLTSIRLLAYSPDSDKYENVTFNCLQTYNIGQASTSIWVDYIYQPHKSSIPPSQVSQIVNDETPSGLDKGKGVVTLGSRPQNSNPKPITLPSITKDKVTGNLAFGSRPQEDVAGAEGEEADLPTLAPTRKVRGARAAAAEGNPPIASAIAHRSPSPTASLSTVGQPLSGILSGKRPVEDAEPVPLTPNEPAHGSAGASHSPTARRRVRTRNKKANSISTQGSDNDSISSGVLSSATRDTRTPRTSATRKVRATPEYQTRIFRNTQDQHAPHHKQKFDSLATIHKHQATVFANLFEKAFEDARRFCGDIRFEVRIGRIVFPGVPKKYLKPTHGFQWNNLEDELHRIGITPLFTNMLSTSPCDADYVVGIKIPGGDHLFETPPGVKTVSYEIECLTFHKIPFTIIINAETFEFEIRGKEERFGTVLWNCPTMMWDAEFCLSGHKVIHSLEAQAQLLIDSMEIEDGLEFPAFAISTKGLDFELVSGSCHRECRQMVLPADIHKGHEFTLVITENIDFTVLESETEPGAFRFESVEELEGNRKNQVWYSMHLVVDEIEEAFWKQRALRIAELADSAAKDILLKQKRNNLTTLEALVVVVSNFISKINNVGFSNEQYSLHDIHDE</sequence>
<protein>
    <submittedName>
        <fullName evidence="2">Uncharacterized protein</fullName>
    </submittedName>
</protein>
<feature type="compositionally biased region" description="Polar residues" evidence="1">
    <location>
        <begin position="312"/>
        <end position="325"/>
    </location>
</feature>
<organism evidence="2 3">
    <name type="scientific">Drechslerella stenobrocha 248</name>
    <dbReference type="NCBI Taxonomy" id="1043628"/>
    <lineage>
        <taxon>Eukaryota</taxon>
        <taxon>Fungi</taxon>
        <taxon>Dikarya</taxon>
        <taxon>Ascomycota</taxon>
        <taxon>Pezizomycotina</taxon>
        <taxon>Orbiliomycetes</taxon>
        <taxon>Orbiliales</taxon>
        <taxon>Orbiliaceae</taxon>
        <taxon>Drechslerella</taxon>
    </lineage>
</organism>
<dbReference type="HOGENOM" id="CLU_326523_0_0_1"/>
<feature type="compositionally biased region" description="Polar residues" evidence="1">
    <location>
        <begin position="416"/>
        <end position="427"/>
    </location>
</feature>
<evidence type="ECO:0000313" key="2">
    <source>
        <dbReference type="EMBL" id="EWC45970.1"/>
    </source>
</evidence>
<gene>
    <name evidence="2" type="ORF">DRE_04763</name>
</gene>
<proteinExistence type="predicted"/>
<dbReference type="AlphaFoldDB" id="W7IAA5"/>
<feature type="compositionally biased region" description="Basic residues" evidence="1">
    <location>
        <begin position="464"/>
        <end position="475"/>
    </location>
</feature>
<dbReference type="EMBL" id="KI966422">
    <property type="protein sequence ID" value="EWC45970.1"/>
    <property type="molecule type" value="Genomic_DNA"/>
</dbReference>
<accession>W7IAA5</accession>
<keyword evidence="3" id="KW-1185">Reference proteome</keyword>
<feature type="compositionally biased region" description="Polar residues" evidence="1">
    <location>
        <begin position="476"/>
        <end position="507"/>
    </location>
</feature>